<dbReference type="PROSITE" id="PS51833">
    <property type="entry name" value="HDOD"/>
    <property type="match status" value="1"/>
</dbReference>
<evidence type="ECO:0000259" key="1">
    <source>
        <dbReference type="PROSITE" id="PS51833"/>
    </source>
</evidence>
<dbReference type="Proteomes" id="UP000008291">
    <property type="component" value="Chromosome"/>
</dbReference>
<dbReference type="PANTHER" id="PTHR33525">
    <property type="match status" value="1"/>
</dbReference>
<feature type="domain" description="HDOD" evidence="1">
    <location>
        <begin position="20"/>
        <end position="219"/>
    </location>
</feature>
<dbReference type="Gene3D" id="1.10.3210.10">
    <property type="entry name" value="Hypothetical protein af1432"/>
    <property type="match status" value="1"/>
</dbReference>
<dbReference type="PANTHER" id="PTHR33525:SF4">
    <property type="entry name" value="CYCLIC DI-GMP PHOSPHODIESTERASE CDGJ"/>
    <property type="match status" value="1"/>
</dbReference>
<gene>
    <name evidence="2" type="ordered locus">Tbd_1929</name>
</gene>
<dbReference type="KEGG" id="tbd:Tbd_1929"/>
<keyword evidence="3" id="KW-1185">Reference proteome</keyword>
<dbReference type="EMBL" id="CP000116">
    <property type="protein sequence ID" value="AAZ97882.1"/>
    <property type="molecule type" value="Genomic_DNA"/>
</dbReference>
<sequence>MSLETKSLAGWLAFLQGADIPVLGRTAAELERLRVSDTLLTARNVANVVTDDPLMTIKLLRFLQTHKHRAQQHELIDVKQALLMLGLEAFLRDLPAAPVAEELVGSYDGVPFRVLHTAGRARRAAAYAFDWALRLHDLHPEEVQTSALLAHASEMLMWCFDPQGMLDVRQLQRGDPTLRSSEAQRRVLGFPLVALQHELALQWHLPQLLVTLMDPAQARNTRVRNVMLAVNLARHSADGWHDAALPDDFLQIGELLHMDVHRVVALVTAENTA</sequence>
<dbReference type="AlphaFoldDB" id="Q3SHK4"/>
<protein>
    <recommendedName>
        <fullName evidence="1">HDOD domain-containing protein</fullName>
    </recommendedName>
</protein>
<evidence type="ECO:0000313" key="2">
    <source>
        <dbReference type="EMBL" id="AAZ97882.1"/>
    </source>
</evidence>
<name>Q3SHK4_THIDA</name>
<dbReference type="Pfam" id="PF08668">
    <property type="entry name" value="HDOD"/>
    <property type="match status" value="1"/>
</dbReference>
<dbReference type="SUPFAM" id="SSF109604">
    <property type="entry name" value="HD-domain/PDEase-like"/>
    <property type="match status" value="1"/>
</dbReference>
<evidence type="ECO:0000313" key="3">
    <source>
        <dbReference type="Proteomes" id="UP000008291"/>
    </source>
</evidence>
<reference evidence="2 3" key="1">
    <citation type="journal article" date="2006" name="J. Bacteriol.">
        <title>The genome sequence of the obligately chemolithoautotrophic, facultatively anaerobic bacterium Thiobacillus denitrificans.</title>
        <authorList>
            <person name="Beller H.R."/>
            <person name="Chain P.S."/>
            <person name="Letain T.E."/>
            <person name="Chakicherla A."/>
            <person name="Larimer F.W."/>
            <person name="Richardson P.M."/>
            <person name="Coleman M.A."/>
            <person name="Wood A.P."/>
            <person name="Kelly D.P."/>
        </authorList>
    </citation>
    <scope>NUCLEOTIDE SEQUENCE [LARGE SCALE GENOMIC DNA]</scope>
    <source>
        <strain evidence="2 3">ATCC 25259</strain>
    </source>
</reference>
<dbReference type="HOGENOM" id="CLU_942058_0_0_4"/>
<proteinExistence type="predicted"/>
<dbReference type="STRING" id="292415.Tbd_1929"/>
<accession>Q3SHK4</accession>
<dbReference type="RefSeq" id="WP_011312441.1">
    <property type="nucleotide sequence ID" value="NC_007404.1"/>
</dbReference>
<organism evidence="2 3">
    <name type="scientific">Thiobacillus denitrificans (strain ATCC 25259 / T1)</name>
    <dbReference type="NCBI Taxonomy" id="292415"/>
    <lineage>
        <taxon>Bacteria</taxon>
        <taxon>Pseudomonadati</taxon>
        <taxon>Pseudomonadota</taxon>
        <taxon>Betaproteobacteria</taxon>
        <taxon>Nitrosomonadales</taxon>
        <taxon>Thiobacillaceae</taxon>
        <taxon>Thiobacillus</taxon>
    </lineage>
</organism>
<dbReference type="InterPro" id="IPR013976">
    <property type="entry name" value="HDOD"/>
</dbReference>
<dbReference type="OrthoDB" id="9126875at2"/>
<dbReference type="InterPro" id="IPR052340">
    <property type="entry name" value="RNase_Y/CdgJ"/>
</dbReference>
<dbReference type="eggNOG" id="COG1639">
    <property type="taxonomic scope" value="Bacteria"/>
</dbReference>